<dbReference type="Pfam" id="PF01925">
    <property type="entry name" value="TauE"/>
    <property type="match status" value="1"/>
</dbReference>
<proteinExistence type="inferred from homology"/>
<comment type="subcellular location">
    <subcellularLocation>
        <location evidence="1 8">Cell membrane</location>
        <topology evidence="1 8">Multi-pass membrane protein</topology>
    </subcellularLocation>
</comment>
<comment type="caution">
    <text evidence="9">The sequence shown here is derived from an EMBL/GenBank/DDBJ whole genome shotgun (WGS) entry which is preliminary data.</text>
</comment>
<keyword evidence="7 8" id="KW-0472">Membrane</keyword>
<dbReference type="PANTHER" id="PTHR30269">
    <property type="entry name" value="TRANSMEMBRANE PROTEIN YFCA"/>
    <property type="match status" value="1"/>
</dbReference>
<evidence type="ECO:0000313" key="10">
    <source>
        <dbReference type="Proteomes" id="UP000597507"/>
    </source>
</evidence>
<reference evidence="9 10" key="1">
    <citation type="journal article" date="2014" name="Int. J. Syst. Evol. Microbiol.">
        <title>Complete genome sequence of Corynebacterium casei LMG S-19264T (=DSM 44701T), isolated from a smear-ripened cheese.</title>
        <authorList>
            <consortium name="US DOE Joint Genome Institute (JGI-PGF)"/>
            <person name="Walter F."/>
            <person name="Albersmeier A."/>
            <person name="Kalinowski J."/>
            <person name="Ruckert C."/>
        </authorList>
    </citation>
    <scope>NUCLEOTIDE SEQUENCE [LARGE SCALE GENOMIC DNA]</scope>
    <source>
        <strain evidence="9 10">CGMCC 1.16330</strain>
    </source>
</reference>
<dbReference type="PANTHER" id="PTHR30269:SF32">
    <property type="entry name" value="MEMBRANE TRANSPORTER PROTEIN-RELATED"/>
    <property type="match status" value="1"/>
</dbReference>
<feature type="transmembrane region" description="Helical" evidence="8">
    <location>
        <begin position="145"/>
        <end position="165"/>
    </location>
</feature>
<sequence>MPPPIPDLADAALVWAVFLLAGAIKGITGFGLPTIALGVLALTRSLPDAMALVLLPAFATNVWQALAGGALWPTLRRLWSFALAAAVGTWFGVGVLARSDAALLSGLLGLLLVGASCLALLGPQWRPPAPRRERWLHPVMGGASGLLAGLTGSFLMPAAPWLAALRLPPAQFVQGFGLGVVAVTLPLGAGLARHGMLALESGLTALAGLAPAFLGMAAGQRLRTRLPELWFRRAVQGALLALGLYLAARAFAP</sequence>
<keyword evidence="10" id="KW-1185">Reference proteome</keyword>
<protein>
    <recommendedName>
        <fullName evidence="8">Probable membrane transporter protein</fullName>
    </recommendedName>
</protein>
<dbReference type="InterPro" id="IPR052017">
    <property type="entry name" value="TSUP"/>
</dbReference>
<gene>
    <name evidence="9" type="ORF">GCM10010964_24160</name>
</gene>
<dbReference type="Proteomes" id="UP000597507">
    <property type="component" value="Unassembled WGS sequence"/>
</dbReference>
<evidence type="ECO:0000256" key="4">
    <source>
        <dbReference type="ARBA" id="ARBA00022475"/>
    </source>
</evidence>
<name>A0A8J2ZBS2_9PROT</name>
<feature type="transmembrane region" description="Helical" evidence="8">
    <location>
        <begin position="104"/>
        <end position="125"/>
    </location>
</feature>
<evidence type="ECO:0000256" key="3">
    <source>
        <dbReference type="ARBA" id="ARBA00022448"/>
    </source>
</evidence>
<evidence type="ECO:0000256" key="8">
    <source>
        <dbReference type="RuleBase" id="RU363041"/>
    </source>
</evidence>
<feature type="transmembrane region" description="Helical" evidence="8">
    <location>
        <begin position="49"/>
        <end position="72"/>
    </location>
</feature>
<evidence type="ECO:0000313" key="9">
    <source>
        <dbReference type="EMBL" id="GGG35441.1"/>
    </source>
</evidence>
<keyword evidence="5 8" id="KW-0812">Transmembrane</keyword>
<evidence type="ECO:0000256" key="5">
    <source>
        <dbReference type="ARBA" id="ARBA00022692"/>
    </source>
</evidence>
<keyword evidence="6 8" id="KW-1133">Transmembrane helix</keyword>
<dbReference type="EMBL" id="BMKS01000006">
    <property type="protein sequence ID" value="GGG35441.1"/>
    <property type="molecule type" value="Genomic_DNA"/>
</dbReference>
<evidence type="ECO:0000256" key="6">
    <source>
        <dbReference type="ARBA" id="ARBA00022989"/>
    </source>
</evidence>
<comment type="similarity">
    <text evidence="2 8">Belongs to the 4-toluene sulfonate uptake permease (TSUP) (TC 2.A.102) family.</text>
</comment>
<keyword evidence="4 8" id="KW-1003">Cell membrane</keyword>
<dbReference type="RefSeq" id="WP_188900503.1">
    <property type="nucleotide sequence ID" value="NZ_BMKS01000006.1"/>
</dbReference>
<dbReference type="AlphaFoldDB" id="A0A8J2ZBS2"/>
<evidence type="ECO:0000256" key="2">
    <source>
        <dbReference type="ARBA" id="ARBA00009142"/>
    </source>
</evidence>
<evidence type="ECO:0000256" key="1">
    <source>
        <dbReference type="ARBA" id="ARBA00004651"/>
    </source>
</evidence>
<feature type="transmembrane region" description="Helical" evidence="8">
    <location>
        <begin position="12"/>
        <end position="42"/>
    </location>
</feature>
<organism evidence="9 10">
    <name type="scientific">Caldovatus sediminis</name>
    <dbReference type="NCBI Taxonomy" id="2041189"/>
    <lineage>
        <taxon>Bacteria</taxon>
        <taxon>Pseudomonadati</taxon>
        <taxon>Pseudomonadota</taxon>
        <taxon>Alphaproteobacteria</taxon>
        <taxon>Acetobacterales</taxon>
        <taxon>Roseomonadaceae</taxon>
        <taxon>Caldovatus</taxon>
    </lineage>
</organism>
<feature type="transmembrane region" description="Helical" evidence="8">
    <location>
        <begin position="78"/>
        <end position="97"/>
    </location>
</feature>
<feature type="transmembrane region" description="Helical" evidence="8">
    <location>
        <begin position="230"/>
        <end position="252"/>
    </location>
</feature>
<evidence type="ECO:0000256" key="7">
    <source>
        <dbReference type="ARBA" id="ARBA00023136"/>
    </source>
</evidence>
<feature type="transmembrane region" description="Helical" evidence="8">
    <location>
        <begin position="197"/>
        <end position="218"/>
    </location>
</feature>
<dbReference type="GO" id="GO:0005886">
    <property type="term" value="C:plasma membrane"/>
    <property type="evidence" value="ECO:0007669"/>
    <property type="project" value="UniProtKB-SubCell"/>
</dbReference>
<keyword evidence="3" id="KW-0813">Transport</keyword>
<dbReference type="InterPro" id="IPR002781">
    <property type="entry name" value="TM_pro_TauE-like"/>
</dbReference>
<feature type="transmembrane region" description="Helical" evidence="8">
    <location>
        <begin position="172"/>
        <end position="191"/>
    </location>
</feature>
<accession>A0A8J2ZBS2</accession>